<reference evidence="1 2" key="1">
    <citation type="submission" date="2022-10" db="EMBL/GenBank/DDBJ databases">
        <title>Dissemination of Carbapenem-producing Enterobacteriaceae in the natural water sources, Central Thailand.</title>
        <authorList>
            <person name="Songsaeng W."/>
            <person name="Prapasarakul N."/>
            <person name="Am-In N."/>
            <person name="Wongsurawat T."/>
            <person name="Sirichokchatchawan W."/>
        </authorList>
    </citation>
    <scope>NUCLEOTIDE SEQUENCE [LARGE SCALE GENOMIC DNA]</scope>
    <source>
        <strain evidence="1 2">WS12-3</strain>
    </source>
</reference>
<sequence length="89" mass="10396">MAGGVEGEEVWEVMLGLLRAKSGRLKMSAGGENCKQTIIIFVDDFSSSIHHFLFHFYEVIAIEFYRFHNQTLQPFLYSYRNEIFPPRFS</sequence>
<proteinExistence type="predicted"/>
<gene>
    <name evidence="1" type="ORF">OM418_09885</name>
</gene>
<dbReference type="Proteomes" id="UP001219309">
    <property type="component" value="Chromosome"/>
</dbReference>
<evidence type="ECO:0000313" key="1">
    <source>
        <dbReference type="EMBL" id="WFC84493.1"/>
    </source>
</evidence>
<evidence type="ECO:0000313" key="2">
    <source>
        <dbReference type="Proteomes" id="UP001219309"/>
    </source>
</evidence>
<dbReference type="EMBL" id="CP110533">
    <property type="protein sequence ID" value="WFC84493.1"/>
    <property type="molecule type" value="Genomic_DNA"/>
</dbReference>
<organism evidence="1 2">
    <name type="scientific">Enterobacter quasiroggenkampii</name>
    <dbReference type="NCBI Taxonomy" id="2497436"/>
    <lineage>
        <taxon>Bacteria</taxon>
        <taxon>Pseudomonadati</taxon>
        <taxon>Pseudomonadota</taxon>
        <taxon>Gammaproteobacteria</taxon>
        <taxon>Enterobacterales</taxon>
        <taxon>Enterobacteriaceae</taxon>
        <taxon>Enterobacter</taxon>
    </lineage>
</organism>
<name>A0ABY8E9J4_9ENTR</name>
<accession>A0ABY8E9J4</accession>
<protein>
    <submittedName>
        <fullName evidence="1">Uncharacterized protein</fullName>
    </submittedName>
</protein>
<keyword evidence="2" id="KW-1185">Reference proteome</keyword>
<dbReference type="RefSeq" id="WP_277718697.1">
    <property type="nucleotide sequence ID" value="NZ_CP110533.1"/>
</dbReference>